<keyword evidence="2" id="KW-1185">Reference proteome</keyword>
<dbReference type="EMBL" id="NQVE01000146">
    <property type="protein sequence ID" value="RAL44253.1"/>
    <property type="molecule type" value="Genomic_DNA"/>
</dbReference>
<reference evidence="1 2" key="1">
    <citation type="submission" date="2018-06" db="EMBL/GenBank/DDBJ databases">
        <title>The Genome of Cuscuta australis (Dodder) Provides Insight into the Evolution of Plant Parasitism.</title>
        <authorList>
            <person name="Liu H."/>
        </authorList>
    </citation>
    <scope>NUCLEOTIDE SEQUENCE [LARGE SCALE GENOMIC DNA]</scope>
    <source>
        <strain evidence="2">cv. Yunnan</strain>
        <tissue evidence="1">Vines</tissue>
    </source>
</reference>
<evidence type="ECO:0000313" key="2">
    <source>
        <dbReference type="Proteomes" id="UP000249390"/>
    </source>
</evidence>
<proteinExistence type="predicted"/>
<organism evidence="1 2">
    <name type="scientific">Cuscuta australis</name>
    <dbReference type="NCBI Taxonomy" id="267555"/>
    <lineage>
        <taxon>Eukaryota</taxon>
        <taxon>Viridiplantae</taxon>
        <taxon>Streptophyta</taxon>
        <taxon>Embryophyta</taxon>
        <taxon>Tracheophyta</taxon>
        <taxon>Spermatophyta</taxon>
        <taxon>Magnoliopsida</taxon>
        <taxon>eudicotyledons</taxon>
        <taxon>Gunneridae</taxon>
        <taxon>Pentapetalae</taxon>
        <taxon>asterids</taxon>
        <taxon>lamiids</taxon>
        <taxon>Solanales</taxon>
        <taxon>Convolvulaceae</taxon>
        <taxon>Cuscuteae</taxon>
        <taxon>Cuscuta</taxon>
        <taxon>Cuscuta subgen. Grammica</taxon>
        <taxon>Cuscuta sect. Cleistogrammica</taxon>
    </lineage>
</organism>
<evidence type="ECO:0000313" key="1">
    <source>
        <dbReference type="EMBL" id="RAL44253.1"/>
    </source>
</evidence>
<comment type="caution">
    <text evidence="1">The sequence shown here is derived from an EMBL/GenBank/DDBJ whole genome shotgun (WGS) entry which is preliminary data.</text>
</comment>
<dbReference type="PANTHER" id="PTHR36800">
    <property type="entry name" value="POLYAMINE-MODULATED FACTOR 1-BINDING PROTEIN"/>
    <property type="match status" value="1"/>
</dbReference>
<gene>
    <name evidence="1" type="ORF">DM860_015613</name>
</gene>
<dbReference type="PANTHER" id="PTHR36800:SF1">
    <property type="entry name" value="POLYAMINE-MODULATED FACTOR 1-BINDING PROTEIN"/>
    <property type="match status" value="1"/>
</dbReference>
<dbReference type="AlphaFoldDB" id="A0A328DJI6"/>
<protein>
    <submittedName>
        <fullName evidence="1">Uncharacterized protein</fullName>
    </submittedName>
</protein>
<sequence length="104" mass="11557">MNASRVPLVSHSQNPPDALMAPPSEIDSQLTSIVSDLSQHVHGVLENMVKLIKEIDQNSTEIVEDIEKCKSTALERKISLEEQKAQFQKAAYAALNMLNNEEIN</sequence>
<accession>A0A328DJI6</accession>
<dbReference type="Proteomes" id="UP000249390">
    <property type="component" value="Unassembled WGS sequence"/>
</dbReference>
<name>A0A328DJI6_9ASTE</name>